<reference evidence="8" key="1">
    <citation type="journal article" date="2015" name="Nature">
        <title>Complex archaea that bridge the gap between prokaryotes and eukaryotes.</title>
        <authorList>
            <person name="Spang A."/>
            <person name="Saw J.H."/>
            <person name="Jorgensen S.L."/>
            <person name="Zaremba-Niedzwiedzka K."/>
            <person name="Martijn J."/>
            <person name="Lind A.E."/>
            <person name="van Eijk R."/>
            <person name="Schleper C."/>
            <person name="Guy L."/>
            <person name="Ettema T.J."/>
        </authorList>
    </citation>
    <scope>NUCLEOTIDE SEQUENCE</scope>
</reference>
<dbReference type="GO" id="GO:0051537">
    <property type="term" value="F:2 iron, 2 sulfur cluster binding"/>
    <property type="evidence" value="ECO:0007669"/>
    <property type="project" value="UniProtKB-KW"/>
</dbReference>
<keyword evidence="3" id="KW-0479">Metal-binding</keyword>
<dbReference type="GO" id="GO:0005829">
    <property type="term" value="C:cytosol"/>
    <property type="evidence" value="ECO:0007669"/>
    <property type="project" value="TreeGrafter"/>
</dbReference>
<name>A0A0F9XIS7_9ZZZZ</name>
<gene>
    <name evidence="8" type="ORF">LCGC14_0213330</name>
</gene>
<evidence type="ECO:0000313" key="8">
    <source>
        <dbReference type="EMBL" id="KKN91858.1"/>
    </source>
</evidence>
<proteinExistence type="inferred from homology"/>
<comment type="caution">
    <text evidence="8">The sequence shown here is derived from an EMBL/GenBank/DDBJ whole genome shotgun (WGS) entry which is preliminary data.</text>
</comment>
<dbReference type="EMBL" id="LAZR01000099">
    <property type="protein sequence ID" value="KKN91858.1"/>
    <property type="molecule type" value="Genomic_DNA"/>
</dbReference>
<dbReference type="Pfam" id="PF00111">
    <property type="entry name" value="Fer2"/>
    <property type="match status" value="1"/>
</dbReference>
<evidence type="ECO:0000259" key="7">
    <source>
        <dbReference type="PROSITE" id="PS51085"/>
    </source>
</evidence>
<comment type="similarity">
    <text evidence="1">Belongs to the adrenodoxin/putidaredoxin family.</text>
</comment>
<dbReference type="CDD" id="cd00207">
    <property type="entry name" value="fer2"/>
    <property type="match status" value="1"/>
</dbReference>
<protein>
    <recommendedName>
        <fullName evidence="7">2Fe-2S ferredoxin-type domain-containing protein</fullName>
    </recommendedName>
</protein>
<dbReference type="GO" id="GO:0009055">
    <property type="term" value="F:electron transfer activity"/>
    <property type="evidence" value="ECO:0007669"/>
    <property type="project" value="TreeGrafter"/>
</dbReference>
<dbReference type="GO" id="GO:0140647">
    <property type="term" value="P:P450-containing electron transport chain"/>
    <property type="evidence" value="ECO:0007669"/>
    <property type="project" value="InterPro"/>
</dbReference>
<evidence type="ECO:0000256" key="6">
    <source>
        <dbReference type="ARBA" id="ARBA00034078"/>
    </source>
</evidence>
<dbReference type="PROSITE" id="PS51085">
    <property type="entry name" value="2FE2S_FER_2"/>
    <property type="match status" value="1"/>
</dbReference>
<evidence type="ECO:0000256" key="1">
    <source>
        <dbReference type="ARBA" id="ARBA00010914"/>
    </source>
</evidence>
<evidence type="ECO:0000256" key="5">
    <source>
        <dbReference type="ARBA" id="ARBA00023014"/>
    </source>
</evidence>
<dbReference type="InterPro" id="IPR001055">
    <property type="entry name" value="Adrenodoxin-like"/>
</dbReference>
<evidence type="ECO:0000256" key="3">
    <source>
        <dbReference type="ARBA" id="ARBA00022723"/>
    </source>
</evidence>
<keyword evidence="4" id="KW-0408">Iron</keyword>
<dbReference type="InterPro" id="IPR012675">
    <property type="entry name" value="Beta-grasp_dom_sf"/>
</dbReference>
<dbReference type="SUPFAM" id="SSF54292">
    <property type="entry name" value="2Fe-2S ferredoxin-like"/>
    <property type="match status" value="1"/>
</dbReference>
<sequence>MPSIIFIEHQGNEHRVDVSPGISLMQAAVDNALPGILGDCGGNCACATCHGYIAPDWVPLLEPADADETVMLGCAVEPRENSRLLCKIIASEQLEGLVVHLPVSQL</sequence>
<comment type="cofactor">
    <cofactor evidence="6">
        <name>[2Fe-2S] cluster</name>
        <dbReference type="ChEBI" id="CHEBI:190135"/>
    </cofactor>
</comment>
<keyword evidence="2" id="KW-0001">2Fe-2S</keyword>
<feature type="domain" description="2Fe-2S ferredoxin-type" evidence="7">
    <location>
        <begin position="2"/>
        <end position="105"/>
    </location>
</feature>
<dbReference type="AlphaFoldDB" id="A0A0F9XIS7"/>
<dbReference type="Gene3D" id="3.10.20.30">
    <property type="match status" value="1"/>
</dbReference>
<accession>A0A0F9XIS7</accession>
<dbReference type="InterPro" id="IPR036010">
    <property type="entry name" value="2Fe-2S_ferredoxin-like_sf"/>
</dbReference>
<evidence type="ECO:0000256" key="4">
    <source>
        <dbReference type="ARBA" id="ARBA00023004"/>
    </source>
</evidence>
<organism evidence="8">
    <name type="scientific">marine sediment metagenome</name>
    <dbReference type="NCBI Taxonomy" id="412755"/>
    <lineage>
        <taxon>unclassified sequences</taxon>
        <taxon>metagenomes</taxon>
        <taxon>ecological metagenomes</taxon>
    </lineage>
</organism>
<dbReference type="PANTHER" id="PTHR23426">
    <property type="entry name" value="FERREDOXIN/ADRENODOXIN"/>
    <property type="match status" value="1"/>
</dbReference>
<evidence type="ECO:0000256" key="2">
    <source>
        <dbReference type="ARBA" id="ARBA00022714"/>
    </source>
</evidence>
<keyword evidence="5" id="KW-0411">Iron-sulfur</keyword>
<dbReference type="PANTHER" id="PTHR23426:SF65">
    <property type="entry name" value="FERREDOXIN-2, MITOCHONDRIAL"/>
    <property type="match status" value="1"/>
</dbReference>
<dbReference type="GO" id="GO:0046872">
    <property type="term" value="F:metal ion binding"/>
    <property type="evidence" value="ECO:0007669"/>
    <property type="project" value="UniProtKB-KW"/>
</dbReference>
<dbReference type="InterPro" id="IPR001041">
    <property type="entry name" value="2Fe-2S_ferredoxin-type"/>
</dbReference>